<evidence type="ECO:0000313" key="3">
    <source>
        <dbReference type="Proteomes" id="UP000320948"/>
    </source>
</evidence>
<organism evidence="2 3">
    <name type="scientific">Blastochloris viridis</name>
    <name type="common">Rhodopseudomonas viridis</name>
    <dbReference type="NCBI Taxonomy" id="1079"/>
    <lineage>
        <taxon>Bacteria</taxon>
        <taxon>Pseudomonadati</taxon>
        <taxon>Pseudomonadota</taxon>
        <taxon>Alphaproteobacteria</taxon>
        <taxon>Hyphomicrobiales</taxon>
        <taxon>Blastochloridaceae</taxon>
        <taxon>Blastochloris</taxon>
    </lineage>
</organism>
<evidence type="ECO:0000313" key="2">
    <source>
        <dbReference type="EMBL" id="TKW61061.1"/>
    </source>
</evidence>
<dbReference type="EMBL" id="VAFM01000001">
    <property type="protein sequence ID" value="TKW61061.1"/>
    <property type="molecule type" value="Genomic_DNA"/>
</dbReference>
<dbReference type="AlphaFoldDB" id="A0A6N4R6G9"/>
<proteinExistence type="predicted"/>
<reference evidence="2 3" key="1">
    <citation type="journal article" date="2017" name="Nat. Commun.">
        <title>In situ click chemistry generation of cyclooxygenase-2 inhibitors.</title>
        <authorList>
            <person name="Bhardwaj A."/>
            <person name="Kaur J."/>
            <person name="Wuest M."/>
            <person name="Wuest F."/>
        </authorList>
    </citation>
    <scope>NUCLEOTIDE SEQUENCE [LARGE SCALE GENOMIC DNA]</scope>
    <source>
        <strain evidence="2">S2_018_000_R2_106</strain>
    </source>
</reference>
<comment type="caution">
    <text evidence="2">The sequence shown here is derived from an EMBL/GenBank/DDBJ whole genome shotgun (WGS) entry which is preliminary data.</text>
</comment>
<dbReference type="InterPro" id="IPR027392">
    <property type="entry name" value="TF_Znf"/>
</dbReference>
<gene>
    <name evidence="2" type="ORF">DI628_00040</name>
</gene>
<dbReference type="Proteomes" id="UP000320948">
    <property type="component" value="Unassembled WGS sequence"/>
</dbReference>
<name>A0A6N4R6G9_BLAVI</name>
<sequence>MPLLVSPIDGQTPMQQIKRDGIEIDRCPVSGGVWLDRGELEKLLNAVQSAAAEERSHYVEYRQAVPHKPMHHGYRDDDYEDYHYKKYGRKSKMKSIFDLFD</sequence>
<accession>A0A6N4R6G9</accession>
<evidence type="ECO:0000259" key="1">
    <source>
        <dbReference type="Pfam" id="PF13453"/>
    </source>
</evidence>
<feature type="domain" description="Transcription factor zinc-finger" evidence="1">
    <location>
        <begin position="9"/>
        <end position="45"/>
    </location>
</feature>
<protein>
    <recommendedName>
        <fullName evidence="1">Transcription factor zinc-finger domain-containing protein</fullName>
    </recommendedName>
</protein>
<dbReference type="Pfam" id="PF13453">
    <property type="entry name" value="Zn_ribbon_TFIIB"/>
    <property type="match status" value="1"/>
</dbReference>